<dbReference type="GO" id="GO:0003688">
    <property type="term" value="F:DNA replication origin binding"/>
    <property type="evidence" value="ECO:0007669"/>
    <property type="project" value="TreeGrafter"/>
</dbReference>
<keyword evidence="7 10" id="KW-0539">Nucleus</keyword>
<dbReference type="Pfam" id="PF00004">
    <property type="entry name" value="AAA"/>
    <property type="match status" value="1"/>
</dbReference>
<keyword evidence="14" id="KW-1185">Reference proteome</keyword>
<accession>A0AAD4S106</accession>
<evidence type="ECO:0000259" key="11">
    <source>
        <dbReference type="Pfam" id="PF00004"/>
    </source>
</evidence>
<evidence type="ECO:0000256" key="8">
    <source>
        <dbReference type="ARBA" id="ARBA00057448"/>
    </source>
</evidence>
<sequence length="420" mass="47993">METSTAAEKALILLRSRICNPNFVFSALSDKPDSNYSKLKFLLSSSVTESCNNSVLLLGPRGCGKIPVLELVLQDLQSEHPETISVVRLNGILHSDDNYALKEIARQLCLEHDLEFSKMASSDDNSQFMIAMLQKCGLDHRTLIFVLDEFDLFTQGKQRLLYCLLDAMQSVMSQAVVVGSSCRLDADQLLEKRVRSRFSHRKLLFLPPSKEDLQILLEHILSLPTDSSFPHDYVVEFNEKVHCILGDQRFKAILTKLSDADSSVNNLLRFLFRSICNMDLKESRFLSIKNFETASKSIHQQPKLESLQDCSTLEHYILVCMKRLETKEQNSYNFNSVMKEYKDIHDAFPVYVTYYERDRCLTAFEHLEQRGLISFEDVRGQNPSVQFRSVKLLVSSHQLQESLKANSSSIPGKIRTLLMS</sequence>
<dbReference type="PANTHER" id="PTHR12087:SF0">
    <property type="entry name" value="ORIGIN RECOGNITION COMPLEX SUBUNIT 4"/>
    <property type="match status" value="1"/>
</dbReference>
<feature type="domain" description="ATPase AAA-type core" evidence="11">
    <location>
        <begin position="55"/>
        <end position="201"/>
    </location>
</feature>
<comment type="caution">
    <text evidence="13">The sequence shown here is derived from an EMBL/GenBank/DDBJ whole genome shotgun (WGS) entry which is preliminary data.</text>
</comment>
<evidence type="ECO:0000256" key="4">
    <source>
        <dbReference type="ARBA" id="ARBA00022741"/>
    </source>
</evidence>
<dbReference type="GO" id="GO:0005664">
    <property type="term" value="C:nuclear origin of replication recognition complex"/>
    <property type="evidence" value="ECO:0007669"/>
    <property type="project" value="TreeGrafter"/>
</dbReference>
<evidence type="ECO:0000259" key="12">
    <source>
        <dbReference type="Pfam" id="PF14629"/>
    </source>
</evidence>
<evidence type="ECO:0000256" key="10">
    <source>
        <dbReference type="PIRNR" id="PIRNR007858"/>
    </source>
</evidence>
<reference evidence="13" key="1">
    <citation type="submission" date="2022-04" db="EMBL/GenBank/DDBJ databases">
        <title>A functionally conserved STORR gene fusion in Papaver species that diverged 16.8 million years ago.</title>
        <authorList>
            <person name="Catania T."/>
        </authorList>
    </citation>
    <scope>NUCLEOTIDE SEQUENCE</scope>
    <source>
        <strain evidence="13">S-188037</strain>
    </source>
</reference>
<dbReference type="Pfam" id="PF14629">
    <property type="entry name" value="ORC4_C"/>
    <property type="match status" value="1"/>
</dbReference>
<evidence type="ECO:0000256" key="3">
    <source>
        <dbReference type="ARBA" id="ARBA00022705"/>
    </source>
</evidence>
<keyword evidence="6 10" id="KW-0238">DNA-binding</keyword>
<dbReference type="InterPro" id="IPR032705">
    <property type="entry name" value="ORC4_C"/>
</dbReference>
<evidence type="ECO:0000256" key="7">
    <source>
        <dbReference type="ARBA" id="ARBA00023242"/>
    </source>
</evidence>
<dbReference type="FunFam" id="3.40.50.300:FF:001041">
    <property type="entry name" value="Origin of replication complex subunit 4"/>
    <property type="match status" value="1"/>
</dbReference>
<evidence type="ECO:0000256" key="5">
    <source>
        <dbReference type="ARBA" id="ARBA00022840"/>
    </source>
</evidence>
<comment type="function">
    <text evidence="8">Component of the origin recognition complex (ORC) that binds origins of replication. DNA-binding is ATP-dependent. The specific DNA sequences that define origins of replication have not been identified yet. ORC is required to assemble the pre-replication complex necessary to initiate DNA replication.</text>
</comment>
<dbReference type="Proteomes" id="UP001202328">
    <property type="component" value="Unassembled WGS sequence"/>
</dbReference>
<comment type="similarity">
    <text evidence="2 10">Belongs to the ORC4 family.</text>
</comment>
<dbReference type="InterPro" id="IPR027417">
    <property type="entry name" value="P-loop_NTPase"/>
</dbReference>
<comment type="subcellular location">
    <subcellularLocation>
        <location evidence="1 10">Nucleus</location>
    </subcellularLocation>
</comment>
<proteinExistence type="inferred from homology"/>
<protein>
    <recommendedName>
        <fullName evidence="9 10">Origin of replication complex subunit 4</fullName>
    </recommendedName>
</protein>
<name>A0AAD4S106_9MAGN</name>
<evidence type="ECO:0000313" key="13">
    <source>
        <dbReference type="EMBL" id="KAI3848936.1"/>
    </source>
</evidence>
<dbReference type="EMBL" id="JAJJMB010016180">
    <property type="protein sequence ID" value="KAI3848936.1"/>
    <property type="molecule type" value="Genomic_DNA"/>
</dbReference>
<organism evidence="13 14">
    <name type="scientific">Papaver atlanticum</name>
    <dbReference type="NCBI Taxonomy" id="357466"/>
    <lineage>
        <taxon>Eukaryota</taxon>
        <taxon>Viridiplantae</taxon>
        <taxon>Streptophyta</taxon>
        <taxon>Embryophyta</taxon>
        <taxon>Tracheophyta</taxon>
        <taxon>Spermatophyta</taxon>
        <taxon>Magnoliopsida</taxon>
        <taxon>Ranunculales</taxon>
        <taxon>Papaveraceae</taxon>
        <taxon>Papaveroideae</taxon>
        <taxon>Papaver</taxon>
    </lineage>
</organism>
<dbReference type="GO" id="GO:0006270">
    <property type="term" value="P:DNA replication initiation"/>
    <property type="evidence" value="ECO:0007669"/>
    <property type="project" value="TreeGrafter"/>
</dbReference>
<dbReference type="GO" id="GO:0016887">
    <property type="term" value="F:ATP hydrolysis activity"/>
    <property type="evidence" value="ECO:0007669"/>
    <property type="project" value="InterPro"/>
</dbReference>
<dbReference type="AlphaFoldDB" id="A0AAD4S106"/>
<dbReference type="PIRSF" id="PIRSF007858">
    <property type="entry name" value="ORC4"/>
    <property type="match status" value="1"/>
</dbReference>
<evidence type="ECO:0000256" key="2">
    <source>
        <dbReference type="ARBA" id="ARBA00005334"/>
    </source>
</evidence>
<dbReference type="PANTHER" id="PTHR12087">
    <property type="entry name" value="ORIGIN RECOGNITION COMPLEX SUBUNIT 4"/>
    <property type="match status" value="1"/>
</dbReference>
<keyword evidence="5" id="KW-0067">ATP-binding</keyword>
<evidence type="ECO:0000313" key="14">
    <source>
        <dbReference type="Proteomes" id="UP001202328"/>
    </source>
</evidence>
<dbReference type="GO" id="GO:0005524">
    <property type="term" value="F:ATP binding"/>
    <property type="evidence" value="ECO:0007669"/>
    <property type="project" value="UniProtKB-KW"/>
</dbReference>
<keyword evidence="4" id="KW-0547">Nucleotide-binding</keyword>
<evidence type="ECO:0000256" key="1">
    <source>
        <dbReference type="ARBA" id="ARBA00004123"/>
    </source>
</evidence>
<keyword evidence="3 10" id="KW-0235">DNA replication</keyword>
<dbReference type="InterPro" id="IPR003959">
    <property type="entry name" value="ATPase_AAA_core"/>
</dbReference>
<feature type="domain" description="Origin recognition complex subunit 4 C-terminal" evidence="12">
    <location>
        <begin position="217"/>
        <end position="402"/>
    </location>
</feature>
<dbReference type="SUPFAM" id="SSF52540">
    <property type="entry name" value="P-loop containing nucleoside triphosphate hydrolases"/>
    <property type="match status" value="1"/>
</dbReference>
<evidence type="ECO:0000256" key="9">
    <source>
        <dbReference type="ARBA" id="ARBA00073314"/>
    </source>
</evidence>
<dbReference type="InterPro" id="IPR016527">
    <property type="entry name" value="ORC4"/>
</dbReference>
<gene>
    <name evidence="13" type="ORF">MKW98_014470</name>
</gene>
<evidence type="ECO:0000256" key="6">
    <source>
        <dbReference type="ARBA" id="ARBA00023125"/>
    </source>
</evidence>
<dbReference type="Gene3D" id="3.40.50.300">
    <property type="entry name" value="P-loop containing nucleotide triphosphate hydrolases"/>
    <property type="match status" value="1"/>
</dbReference>